<dbReference type="AlphaFoldDB" id="A0A7W5GCE8"/>
<name>A0A7W5GCE8_9BACL</name>
<accession>A0A7W5GCE8</accession>
<proteinExistence type="predicted"/>
<sequence>MKRNIGNLIVKDNKQGLSPQESNFYQSMVKEWHQNENELNAARKHP</sequence>
<dbReference type="EMBL" id="JACHXW010000023">
    <property type="protein sequence ID" value="MBB3155319.1"/>
    <property type="molecule type" value="Genomic_DNA"/>
</dbReference>
<protein>
    <submittedName>
        <fullName evidence="1">Putative membrane protein YdfJ with MMPL/SSD domain</fullName>
    </submittedName>
</protein>
<dbReference type="RefSeq" id="WP_246431979.1">
    <property type="nucleotide sequence ID" value="NZ_CBCSLB010000021.1"/>
</dbReference>
<reference evidence="1 2" key="1">
    <citation type="submission" date="2020-08" db="EMBL/GenBank/DDBJ databases">
        <title>Genomic Encyclopedia of Type Strains, Phase III (KMG-III): the genomes of soil and plant-associated and newly described type strains.</title>
        <authorList>
            <person name="Whitman W."/>
        </authorList>
    </citation>
    <scope>NUCLEOTIDE SEQUENCE [LARGE SCALE GENOMIC DNA]</scope>
    <source>
        <strain evidence="1 2">CECT 8234</strain>
    </source>
</reference>
<keyword evidence="2" id="KW-1185">Reference proteome</keyword>
<evidence type="ECO:0000313" key="1">
    <source>
        <dbReference type="EMBL" id="MBB3155319.1"/>
    </source>
</evidence>
<comment type="caution">
    <text evidence="1">The sequence shown here is derived from an EMBL/GenBank/DDBJ whole genome shotgun (WGS) entry which is preliminary data.</text>
</comment>
<organism evidence="1 2">
    <name type="scientific">Paenibacillus endophyticus</name>
    <dbReference type="NCBI Taxonomy" id="1294268"/>
    <lineage>
        <taxon>Bacteria</taxon>
        <taxon>Bacillati</taxon>
        <taxon>Bacillota</taxon>
        <taxon>Bacilli</taxon>
        <taxon>Bacillales</taxon>
        <taxon>Paenibacillaceae</taxon>
        <taxon>Paenibacillus</taxon>
    </lineage>
</organism>
<gene>
    <name evidence="1" type="ORF">FHS16_005427</name>
</gene>
<dbReference type="Proteomes" id="UP000518605">
    <property type="component" value="Unassembled WGS sequence"/>
</dbReference>
<evidence type="ECO:0000313" key="2">
    <source>
        <dbReference type="Proteomes" id="UP000518605"/>
    </source>
</evidence>